<accession>A0A2A4B3F0</accession>
<keyword evidence="1" id="KW-0472">Membrane</keyword>
<dbReference type="Pfam" id="PF19830">
    <property type="entry name" value="DUF6311"/>
    <property type="match status" value="1"/>
</dbReference>
<sequence length="532" mass="57977">MALSLRHWLILALIPVGLYLALFDPLTLDPRAVGWLIRGTDNGENALGLHAFLRDPAGGWWPATTMLNAPEGVTLLFTDSNPLVALLLRPFADWLPADFQFVGPWILACLLLHALFAALLLRDHAPSFVALWCGVALFLLVPTLANRFLHANLMAHWLVLWSLWLFFDPRRAGNLIWWAAAMVVAALVHNYLLLMVAAIFASAMVERFAAGDWSSRLRLTAGSAAILALVALIARAHGAGGEFEVTGSYGAFAMSLDALWNPANPSYSTFLPATPQRQGRGFEGFQYLGVGLLVLIPAALAIRLGKGSAGSDLNRLVWLLPALLVLTALAITPAIDIAGEKLLRLPIPTMLDAPLDMVRASGRLFWPAAYVLVLVAVRFAYRLRHDRATLLLASVTALQLLDLSGLIRAVHAASADRRPTYVRTPSPRWDALVAAADDVTLAPADAIADLQLYQELAWRAVSAGKPIRHVYAARTSLPTRTRLMLEDQDFAKGRLEPRRLYVLLPGAPLPPGARARLVTIDGIRVLAPDRSR</sequence>
<keyword evidence="1" id="KW-0812">Transmembrane</keyword>
<protein>
    <recommendedName>
        <fullName evidence="6">Glycosyltransferase RgtA/B/C/D-like domain-containing protein</fullName>
    </recommendedName>
</protein>
<dbReference type="RefSeq" id="WP_096342127.1">
    <property type="nucleotide sequence ID" value="NZ_NWMW01000001.1"/>
</dbReference>
<comment type="caution">
    <text evidence="4">The sequence shown here is derived from an EMBL/GenBank/DDBJ whole genome shotgun (WGS) entry which is preliminary data.</text>
</comment>
<proteinExistence type="predicted"/>
<keyword evidence="5" id="KW-1185">Reference proteome</keyword>
<gene>
    <name evidence="4" type="ORF">COC42_05065</name>
</gene>
<evidence type="ECO:0000256" key="1">
    <source>
        <dbReference type="SAM" id="Phobius"/>
    </source>
</evidence>
<feature type="transmembrane region" description="Helical" evidence="1">
    <location>
        <begin position="284"/>
        <end position="304"/>
    </location>
</feature>
<evidence type="ECO:0000259" key="3">
    <source>
        <dbReference type="Pfam" id="PF25853"/>
    </source>
</evidence>
<feature type="transmembrane region" description="Helical" evidence="1">
    <location>
        <begin position="217"/>
        <end position="234"/>
    </location>
</feature>
<dbReference type="InterPro" id="IPR046278">
    <property type="entry name" value="DUF6311"/>
</dbReference>
<feature type="transmembrane region" description="Helical" evidence="1">
    <location>
        <begin position="102"/>
        <end position="121"/>
    </location>
</feature>
<feature type="transmembrane region" description="Helical" evidence="1">
    <location>
        <begin position="316"/>
        <end position="335"/>
    </location>
</feature>
<dbReference type="OrthoDB" id="1814621at2"/>
<evidence type="ECO:0000259" key="2">
    <source>
        <dbReference type="Pfam" id="PF19830"/>
    </source>
</evidence>
<dbReference type="EMBL" id="NWMW01000001">
    <property type="protein sequence ID" value="PCD03723.1"/>
    <property type="molecule type" value="Genomic_DNA"/>
</dbReference>
<evidence type="ECO:0008006" key="6">
    <source>
        <dbReference type="Google" id="ProtNLM"/>
    </source>
</evidence>
<name>A0A2A4B3F0_9SPHN</name>
<organism evidence="4 5">
    <name type="scientific">Sphingomonas spermidinifaciens</name>
    <dbReference type="NCBI Taxonomy" id="1141889"/>
    <lineage>
        <taxon>Bacteria</taxon>
        <taxon>Pseudomonadati</taxon>
        <taxon>Pseudomonadota</taxon>
        <taxon>Alphaproteobacteria</taxon>
        <taxon>Sphingomonadales</taxon>
        <taxon>Sphingomonadaceae</taxon>
        <taxon>Sphingomonas</taxon>
    </lineage>
</organism>
<evidence type="ECO:0000313" key="5">
    <source>
        <dbReference type="Proteomes" id="UP000218366"/>
    </source>
</evidence>
<keyword evidence="1" id="KW-1133">Transmembrane helix</keyword>
<feature type="domain" description="DUF6311" evidence="2">
    <location>
        <begin position="12"/>
        <end position="404"/>
    </location>
</feature>
<feature type="domain" description="DUF6311" evidence="3">
    <location>
        <begin position="428"/>
        <end position="528"/>
    </location>
</feature>
<dbReference type="Pfam" id="PF25853">
    <property type="entry name" value="DUF6311_C"/>
    <property type="match status" value="1"/>
</dbReference>
<evidence type="ECO:0000313" key="4">
    <source>
        <dbReference type="EMBL" id="PCD03723.1"/>
    </source>
</evidence>
<dbReference type="AlphaFoldDB" id="A0A2A4B3F0"/>
<feature type="transmembrane region" description="Helical" evidence="1">
    <location>
        <begin position="364"/>
        <end position="381"/>
    </location>
</feature>
<reference evidence="4 5" key="1">
    <citation type="submission" date="2017-09" db="EMBL/GenBank/DDBJ databases">
        <title>Sphingomonas spermidinifaciens 9NM-10, whole genome shotgun sequence.</title>
        <authorList>
            <person name="Feng G."/>
            <person name="Zhu H."/>
        </authorList>
    </citation>
    <scope>NUCLEOTIDE SEQUENCE [LARGE SCALE GENOMIC DNA]</scope>
    <source>
        <strain evidence="4 5">9NM-10</strain>
    </source>
</reference>
<dbReference type="Proteomes" id="UP000218366">
    <property type="component" value="Unassembled WGS sequence"/>
</dbReference>
<dbReference type="InterPro" id="IPR058671">
    <property type="entry name" value="DUF6311_C"/>
</dbReference>
<feature type="transmembrane region" description="Helical" evidence="1">
    <location>
        <begin position="128"/>
        <end position="145"/>
    </location>
</feature>
<feature type="transmembrane region" description="Helical" evidence="1">
    <location>
        <begin position="175"/>
        <end position="205"/>
    </location>
</feature>